<dbReference type="InterPro" id="IPR036977">
    <property type="entry name" value="DNA_primase_Znf_CHC2"/>
</dbReference>
<reference evidence="1 2" key="1">
    <citation type="journal article" date="2010" name="PLoS ONE">
        <title>The glycobiome of the rumen bacterium Butyrivibrio proteoclasticus B316(T) highlights adaptation to a polysaccharide-rich environment.</title>
        <authorList>
            <person name="Kelly W.J."/>
            <person name="Leahy S.C."/>
            <person name="Altermann E."/>
            <person name="Yeoman C.J."/>
            <person name="Dunne J.C."/>
            <person name="Kong Z."/>
            <person name="Pacheco D.M."/>
            <person name="Li D."/>
            <person name="Noel S.J."/>
            <person name="Moon C.D."/>
            <person name="Cookson A.L."/>
            <person name="Attwood G.T."/>
        </authorList>
    </citation>
    <scope>NUCLEOTIDE SEQUENCE [LARGE SCALE GENOMIC DNA]</scope>
    <source>
        <strain evidence="2">ATCC 51982 / DSM 14932 / B316</strain>
        <plasmid evidence="2">Plasmid pCY186</plasmid>
    </source>
</reference>
<dbReference type="eggNOG" id="COG0358">
    <property type="taxonomic scope" value="Bacteria"/>
</dbReference>
<proteinExistence type="predicted"/>
<dbReference type="HOGENOM" id="CLU_032287_0_0_9"/>
<evidence type="ECO:0000313" key="1">
    <source>
        <dbReference type="EMBL" id="ADL36549.1"/>
    </source>
</evidence>
<dbReference type="GO" id="GO:0003677">
    <property type="term" value="F:DNA binding"/>
    <property type="evidence" value="ECO:0007669"/>
    <property type="project" value="InterPro"/>
</dbReference>
<dbReference type="SUPFAM" id="SSF57783">
    <property type="entry name" value="Zinc beta-ribbon"/>
    <property type="match status" value="1"/>
</dbReference>
<geneLocation type="plasmid" evidence="1 2">
    <name>pCY186</name>
</geneLocation>
<gene>
    <name evidence="1" type="ordered locus">bpr_IV185</name>
</gene>
<keyword evidence="2" id="KW-1185">Reference proteome</keyword>
<dbReference type="GO" id="GO:0008270">
    <property type="term" value="F:zinc ion binding"/>
    <property type="evidence" value="ECO:0007669"/>
    <property type="project" value="InterPro"/>
</dbReference>
<dbReference type="KEGG" id="bpb:bpr_IV185"/>
<dbReference type="Gene3D" id="3.90.580.10">
    <property type="entry name" value="Zinc finger, CHC2-type domain"/>
    <property type="match status" value="1"/>
</dbReference>
<name>E0S567_BUTPB</name>
<dbReference type="Proteomes" id="UP000001299">
    <property type="component" value="Plasmid pCY186"/>
</dbReference>
<accession>E0S567</accession>
<evidence type="ECO:0000313" key="2">
    <source>
        <dbReference type="Proteomes" id="UP000001299"/>
    </source>
</evidence>
<protein>
    <submittedName>
        <fullName evidence="1">Uncharacterized protein</fullName>
    </submittedName>
</protein>
<organism evidence="1 2">
    <name type="scientific">Butyrivibrio proteoclasticus (strain ATCC 51982 / DSM 14932 / B316)</name>
    <name type="common">Clostridium proteoclasticum</name>
    <dbReference type="NCBI Taxonomy" id="515622"/>
    <lineage>
        <taxon>Bacteria</taxon>
        <taxon>Bacillati</taxon>
        <taxon>Bacillota</taxon>
        <taxon>Clostridia</taxon>
        <taxon>Lachnospirales</taxon>
        <taxon>Lachnospiraceae</taxon>
        <taxon>Butyrivibrio</taxon>
    </lineage>
</organism>
<sequence length="393" mass="44763">MYKGYSWSCSDVLSLLSVQFNPNKEEQTIYCPFCGGKRFGMNIKKGIGHCFNCCETADSASYYAAHTGLSLNDARNDIRKRLNIPDEKGNLPERMVYKEETQEELAPIEVRDRTYRAFLEELILSQKNYDNLRARGFTDDDIVAKGYKTFPSAENTSFEDLCRRLLNKGCTLAGVPGFYKNTKNEWTFVRLTPGIIIPQIGIHNQIEGFQIRKDDDLRREYDGELEAKIVWFSSKGKSHGTGPHVTVHIATDFIYYRDKKQYEPVLHGNKVTLTEGGMKADLCACLLDNHASLIAVQGVHALNPLKEALIALKPFGLKTVNVAFDMDYLTNKNVKEAMEKVTALIKELGLEYENLMNWEYKQKDESGNEFFLKGLDDYLAFQQRGIKPVIIKN</sequence>
<dbReference type="GO" id="GO:0006260">
    <property type="term" value="P:DNA replication"/>
    <property type="evidence" value="ECO:0007669"/>
    <property type="project" value="InterPro"/>
</dbReference>
<dbReference type="AlphaFoldDB" id="E0S567"/>
<dbReference type="EMBL" id="CP001813">
    <property type="protein sequence ID" value="ADL36549.1"/>
    <property type="molecule type" value="Genomic_DNA"/>
</dbReference>
<keyword evidence="1" id="KW-0614">Plasmid</keyword>